<keyword evidence="3" id="KW-1185">Reference proteome</keyword>
<dbReference type="EMBL" id="JAMQGP010000001">
    <property type="protein sequence ID" value="MCM2678814.1"/>
    <property type="molecule type" value="Genomic_DNA"/>
</dbReference>
<name>A0AA41W4J5_9GAMM</name>
<feature type="transmembrane region" description="Helical" evidence="1">
    <location>
        <begin position="6"/>
        <end position="27"/>
    </location>
</feature>
<dbReference type="RefSeq" id="WP_251260165.1">
    <property type="nucleotide sequence ID" value="NZ_JAMQGP010000001.1"/>
</dbReference>
<accession>A0AA41W4J5</accession>
<keyword evidence="1" id="KW-0472">Membrane</keyword>
<proteinExistence type="predicted"/>
<organism evidence="2 3">
    <name type="scientific">Echinimonas agarilytica</name>
    <dbReference type="NCBI Taxonomy" id="1215918"/>
    <lineage>
        <taxon>Bacteria</taxon>
        <taxon>Pseudomonadati</taxon>
        <taxon>Pseudomonadota</taxon>
        <taxon>Gammaproteobacteria</taxon>
        <taxon>Alteromonadales</taxon>
        <taxon>Echinimonadaceae</taxon>
        <taxon>Echinimonas</taxon>
    </lineage>
</organism>
<evidence type="ECO:0000256" key="1">
    <source>
        <dbReference type="SAM" id="Phobius"/>
    </source>
</evidence>
<keyword evidence="1" id="KW-0812">Transmembrane</keyword>
<comment type="caution">
    <text evidence="2">The sequence shown here is derived from an EMBL/GenBank/DDBJ whole genome shotgun (WGS) entry which is preliminary data.</text>
</comment>
<reference evidence="2 3" key="1">
    <citation type="journal article" date="2013" name="Antonie Van Leeuwenhoek">
        <title>Echinimonas agarilytica gen. nov., sp. nov., a new gammaproteobacterium isolated from the sea urchin Strongylocentrotus intermedius.</title>
        <authorList>
            <person name="Nedashkovskaya O.I."/>
            <person name="Stenkova A.M."/>
            <person name="Zhukova N.V."/>
            <person name="Van Trappen S."/>
            <person name="Lee J.S."/>
            <person name="Kim S.B."/>
        </authorList>
    </citation>
    <scope>NUCLEOTIDE SEQUENCE [LARGE SCALE GENOMIC DNA]</scope>
    <source>
        <strain evidence="2 3">KMM 6351</strain>
    </source>
</reference>
<gene>
    <name evidence="2" type="ORF">NAF29_03880</name>
</gene>
<evidence type="ECO:0000313" key="2">
    <source>
        <dbReference type="EMBL" id="MCM2678814.1"/>
    </source>
</evidence>
<dbReference type="Proteomes" id="UP001165393">
    <property type="component" value="Unassembled WGS sequence"/>
</dbReference>
<protein>
    <submittedName>
        <fullName evidence="2">Uncharacterized protein</fullName>
    </submittedName>
</protein>
<dbReference type="AlphaFoldDB" id="A0AA41W4J5"/>
<keyword evidence="1" id="KW-1133">Transmembrane helix</keyword>
<sequence>MGSVYYGALSQRIVAIAVVIVLGLLLYKLQRKLQTYSGRLDIQDGTDVRLSVANANIQGVLQSPIFLSSLGCGFRILEGNQTQYWCFIARDSVSELAFSELTALLQTQRAVIAKAALD</sequence>
<evidence type="ECO:0000313" key="3">
    <source>
        <dbReference type="Proteomes" id="UP001165393"/>
    </source>
</evidence>